<dbReference type="SUPFAM" id="SSF46894">
    <property type="entry name" value="C-terminal effector domain of the bipartite response regulators"/>
    <property type="match status" value="1"/>
</dbReference>
<dbReference type="PROSITE" id="PS50110">
    <property type="entry name" value="RESPONSE_REGULATORY"/>
    <property type="match status" value="1"/>
</dbReference>
<dbReference type="PANTHER" id="PTHR43214:SF41">
    <property type="entry name" value="NITRATE_NITRITE RESPONSE REGULATOR PROTEIN NARP"/>
    <property type="match status" value="1"/>
</dbReference>
<comment type="caution">
    <text evidence="7">The sequence shown here is derived from an EMBL/GenBank/DDBJ whole genome shotgun (WGS) entry which is preliminary data.</text>
</comment>
<evidence type="ECO:0000256" key="1">
    <source>
        <dbReference type="ARBA" id="ARBA00023015"/>
    </source>
</evidence>
<organism evidence="7 8">
    <name type="scientific">Shiella aurantiaca</name>
    <dbReference type="NCBI Taxonomy" id="3058365"/>
    <lineage>
        <taxon>Bacteria</taxon>
        <taxon>Pseudomonadati</taxon>
        <taxon>Bacteroidota</taxon>
        <taxon>Cytophagia</taxon>
        <taxon>Cytophagales</taxon>
        <taxon>Shiellaceae</taxon>
        <taxon>Shiella</taxon>
    </lineage>
</organism>
<dbReference type="InterPro" id="IPR000792">
    <property type="entry name" value="Tscrpt_reg_LuxR_C"/>
</dbReference>
<evidence type="ECO:0000256" key="3">
    <source>
        <dbReference type="ARBA" id="ARBA00023163"/>
    </source>
</evidence>
<feature type="domain" description="HTH luxR-type" evidence="5">
    <location>
        <begin position="130"/>
        <end position="195"/>
    </location>
</feature>
<keyword evidence="1" id="KW-0805">Transcription regulation</keyword>
<dbReference type="Pfam" id="PF00072">
    <property type="entry name" value="Response_reg"/>
    <property type="match status" value="1"/>
</dbReference>
<keyword evidence="4" id="KW-0597">Phosphoprotein</keyword>
<reference evidence="7" key="1">
    <citation type="submission" date="2023-06" db="EMBL/GenBank/DDBJ databases">
        <title>Cytophagales bacterium Strain LB-30, isolated from soil.</title>
        <authorList>
            <person name="Liu B."/>
        </authorList>
    </citation>
    <scope>NUCLEOTIDE SEQUENCE</scope>
    <source>
        <strain evidence="7">LB-30</strain>
    </source>
</reference>
<accession>A0ABT8F3D7</accession>
<dbReference type="InterPro" id="IPR036388">
    <property type="entry name" value="WH-like_DNA-bd_sf"/>
</dbReference>
<evidence type="ECO:0000313" key="8">
    <source>
        <dbReference type="Proteomes" id="UP001168552"/>
    </source>
</evidence>
<feature type="domain" description="Response regulatory" evidence="6">
    <location>
        <begin position="5"/>
        <end position="120"/>
    </location>
</feature>
<dbReference type="InterPro" id="IPR001789">
    <property type="entry name" value="Sig_transdc_resp-reg_receiver"/>
</dbReference>
<dbReference type="Gene3D" id="3.40.50.2300">
    <property type="match status" value="1"/>
</dbReference>
<dbReference type="PROSITE" id="PS50043">
    <property type="entry name" value="HTH_LUXR_2"/>
    <property type="match status" value="1"/>
</dbReference>
<keyword evidence="2" id="KW-0238">DNA-binding</keyword>
<evidence type="ECO:0000259" key="6">
    <source>
        <dbReference type="PROSITE" id="PS50110"/>
    </source>
</evidence>
<name>A0ABT8F3D7_9BACT</name>
<dbReference type="CDD" id="cd06170">
    <property type="entry name" value="LuxR_C_like"/>
    <property type="match status" value="1"/>
</dbReference>
<dbReference type="Pfam" id="PF00196">
    <property type="entry name" value="GerE"/>
    <property type="match status" value="1"/>
</dbReference>
<proteinExistence type="predicted"/>
<evidence type="ECO:0000259" key="5">
    <source>
        <dbReference type="PROSITE" id="PS50043"/>
    </source>
</evidence>
<dbReference type="PANTHER" id="PTHR43214">
    <property type="entry name" value="TWO-COMPONENT RESPONSE REGULATOR"/>
    <property type="match status" value="1"/>
</dbReference>
<keyword evidence="3" id="KW-0804">Transcription</keyword>
<evidence type="ECO:0000313" key="7">
    <source>
        <dbReference type="EMBL" id="MDN4164970.1"/>
    </source>
</evidence>
<feature type="modified residue" description="4-aspartylphosphate" evidence="4">
    <location>
        <position position="55"/>
    </location>
</feature>
<dbReference type="RefSeq" id="WP_320003494.1">
    <property type="nucleotide sequence ID" value="NZ_JAUHJS010000002.1"/>
</dbReference>
<dbReference type="PRINTS" id="PR00038">
    <property type="entry name" value="HTHLUXR"/>
</dbReference>
<dbReference type="SMART" id="SM00421">
    <property type="entry name" value="HTH_LUXR"/>
    <property type="match status" value="1"/>
</dbReference>
<protein>
    <submittedName>
        <fullName evidence="7">Response regulator transcription factor</fullName>
    </submittedName>
</protein>
<gene>
    <name evidence="7" type="ORF">QWY31_05620</name>
</gene>
<dbReference type="InterPro" id="IPR039420">
    <property type="entry name" value="WalR-like"/>
</dbReference>
<dbReference type="CDD" id="cd17534">
    <property type="entry name" value="REC_DC-like"/>
    <property type="match status" value="1"/>
</dbReference>
<dbReference type="InterPro" id="IPR016032">
    <property type="entry name" value="Sig_transdc_resp-reg_C-effctor"/>
</dbReference>
<evidence type="ECO:0000256" key="4">
    <source>
        <dbReference type="PROSITE-ProRule" id="PRU00169"/>
    </source>
</evidence>
<dbReference type="SMART" id="SM00448">
    <property type="entry name" value="REC"/>
    <property type="match status" value="1"/>
</dbReference>
<evidence type="ECO:0000256" key="2">
    <source>
        <dbReference type="ARBA" id="ARBA00023125"/>
    </source>
</evidence>
<dbReference type="EMBL" id="JAUHJS010000002">
    <property type="protein sequence ID" value="MDN4164970.1"/>
    <property type="molecule type" value="Genomic_DNA"/>
</dbReference>
<dbReference type="SUPFAM" id="SSF52172">
    <property type="entry name" value="CheY-like"/>
    <property type="match status" value="1"/>
</dbReference>
<dbReference type="InterPro" id="IPR011006">
    <property type="entry name" value="CheY-like_superfamily"/>
</dbReference>
<dbReference type="Proteomes" id="UP001168552">
    <property type="component" value="Unassembled WGS sequence"/>
</dbReference>
<dbReference type="Gene3D" id="1.10.10.10">
    <property type="entry name" value="Winged helix-like DNA-binding domain superfamily/Winged helix DNA-binding domain"/>
    <property type="match status" value="1"/>
</dbReference>
<sequence>MKDGKILIIEDELIVAHHIRKTLEAEGYSVGPIANSYESTLAAIAQSVPNLILCDINIKGELNGIEVVKDIQKKHDVSVIYVTAFSDEKTVRAAVGTNPSGFLLKPFTDRQLLIAVELALAPATPEKAGNGKTQDLLTDREMEILSLLAKGKNSEEIGQLLNISLHTVKTHRKNMLSRLKMKKATELIAWATKNGHL</sequence>
<keyword evidence="8" id="KW-1185">Reference proteome</keyword>
<dbReference type="PROSITE" id="PS00622">
    <property type="entry name" value="HTH_LUXR_1"/>
    <property type="match status" value="1"/>
</dbReference>